<reference evidence="3" key="1">
    <citation type="journal article" date="2019" name="Int. J. Syst. Evol. Microbiol.">
        <title>The Global Catalogue of Microorganisms (GCM) 10K type strain sequencing project: providing services to taxonomists for standard genome sequencing and annotation.</title>
        <authorList>
            <consortium name="The Broad Institute Genomics Platform"/>
            <consortium name="The Broad Institute Genome Sequencing Center for Infectious Disease"/>
            <person name="Wu L."/>
            <person name="Ma J."/>
        </authorList>
    </citation>
    <scope>NUCLEOTIDE SEQUENCE [LARGE SCALE GENOMIC DNA]</scope>
    <source>
        <strain evidence="3">CGMCC 1.3240</strain>
    </source>
</reference>
<accession>A0ABW0W2N8</accession>
<dbReference type="EMBL" id="JBHSOW010000072">
    <property type="protein sequence ID" value="MFC5651309.1"/>
    <property type="molecule type" value="Genomic_DNA"/>
</dbReference>
<name>A0ABW0W2N8_9BACL</name>
<evidence type="ECO:0000256" key="1">
    <source>
        <dbReference type="SAM" id="Phobius"/>
    </source>
</evidence>
<sequence length="125" mass="13490">MNARLLYLAALAVTVVLGLGSRKFPDSLPGFVASNAGDALWASMIYLGVRTVWMSSRRITAAGISLIFCFAIECSQLYQAEWINSIRNTLLGALVLGKGFLFVDLARYAAGIAIAFAVDQWINVA</sequence>
<keyword evidence="1" id="KW-0812">Transmembrane</keyword>
<dbReference type="InterPro" id="IPR021257">
    <property type="entry name" value="DUF2809"/>
</dbReference>
<protein>
    <submittedName>
        <fullName evidence="2">DUF2809 domain-containing protein</fullName>
    </submittedName>
</protein>
<gene>
    <name evidence="2" type="ORF">ACFPYJ_19785</name>
</gene>
<organism evidence="2 3">
    <name type="scientific">Paenibacillus solisilvae</name>
    <dbReference type="NCBI Taxonomy" id="2486751"/>
    <lineage>
        <taxon>Bacteria</taxon>
        <taxon>Bacillati</taxon>
        <taxon>Bacillota</taxon>
        <taxon>Bacilli</taxon>
        <taxon>Bacillales</taxon>
        <taxon>Paenibacillaceae</taxon>
        <taxon>Paenibacillus</taxon>
    </lineage>
</organism>
<evidence type="ECO:0000313" key="2">
    <source>
        <dbReference type="EMBL" id="MFC5651309.1"/>
    </source>
</evidence>
<dbReference type="Pfam" id="PF10990">
    <property type="entry name" value="DUF2809"/>
    <property type="match status" value="1"/>
</dbReference>
<dbReference type="Proteomes" id="UP001596047">
    <property type="component" value="Unassembled WGS sequence"/>
</dbReference>
<dbReference type="RefSeq" id="WP_379189924.1">
    <property type="nucleotide sequence ID" value="NZ_JBHSOW010000072.1"/>
</dbReference>
<keyword evidence="1" id="KW-1133">Transmembrane helix</keyword>
<evidence type="ECO:0000313" key="3">
    <source>
        <dbReference type="Proteomes" id="UP001596047"/>
    </source>
</evidence>
<keyword evidence="1" id="KW-0472">Membrane</keyword>
<keyword evidence="3" id="KW-1185">Reference proteome</keyword>
<proteinExistence type="predicted"/>
<comment type="caution">
    <text evidence="2">The sequence shown here is derived from an EMBL/GenBank/DDBJ whole genome shotgun (WGS) entry which is preliminary data.</text>
</comment>
<feature type="transmembrane region" description="Helical" evidence="1">
    <location>
        <begin position="28"/>
        <end position="47"/>
    </location>
</feature>